<dbReference type="Proteomes" id="UP001408356">
    <property type="component" value="Unassembled WGS sequence"/>
</dbReference>
<dbReference type="PANTHER" id="PTHR46720:SF3">
    <property type="entry name" value="FAD-BINDING DOMAIN-CONTAINING PROTEIN-RELATED"/>
    <property type="match status" value="1"/>
</dbReference>
<comment type="pathway">
    <text evidence="1">Secondary metabolite biosynthesis.</text>
</comment>
<dbReference type="InterPro" id="IPR051104">
    <property type="entry name" value="FAD_monoxygenase"/>
</dbReference>
<feature type="transmembrane region" description="Helical" evidence="6">
    <location>
        <begin position="12"/>
        <end position="32"/>
    </location>
</feature>
<keyword evidence="4" id="KW-0274">FAD</keyword>
<accession>A0ABR2UJT0</accession>
<comment type="caution">
    <text evidence="8">The sequence shown here is derived from an EMBL/GenBank/DDBJ whole genome shotgun (WGS) entry which is preliminary data.</text>
</comment>
<keyword evidence="6" id="KW-1133">Transmembrane helix</keyword>
<keyword evidence="9" id="KW-1185">Reference proteome</keyword>
<proteinExistence type="inferred from homology"/>
<keyword evidence="5" id="KW-0560">Oxidoreductase</keyword>
<evidence type="ECO:0000256" key="1">
    <source>
        <dbReference type="ARBA" id="ARBA00005179"/>
    </source>
</evidence>
<feature type="domain" description="FAD-binding" evidence="7">
    <location>
        <begin position="14"/>
        <end position="380"/>
    </location>
</feature>
<dbReference type="InterPro" id="IPR002938">
    <property type="entry name" value="FAD-bd"/>
</dbReference>
<reference evidence="8 9" key="1">
    <citation type="journal article" date="2024" name="J. Plant Pathol.">
        <title>Sequence and assembly of the genome of Seiridium unicorne, isolate CBS 538.82, causal agent of cypress canker disease.</title>
        <authorList>
            <person name="Scali E."/>
            <person name="Rocca G.D."/>
            <person name="Danti R."/>
            <person name="Garbelotto M."/>
            <person name="Barberini S."/>
            <person name="Baroncelli R."/>
            <person name="Emiliani G."/>
        </authorList>
    </citation>
    <scope>NUCLEOTIDE SEQUENCE [LARGE SCALE GENOMIC DNA]</scope>
    <source>
        <strain evidence="8 9">BM-138-508</strain>
    </source>
</reference>
<gene>
    <name evidence="8" type="ORF">SUNI508_10821</name>
</gene>
<evidence type="ECO:0000313" key="8">
    <source>
        <dbReference type="EMBL" id="KAK9414878.1"/>
    </source>
</evidence>
<evidence type="ECO:0000256" key="4">
    <source>
        <dbReference type="ARBA" id="ARBA00022827"/>
    </source>
</evidence>
<evidence type="ECO:0000256" key="3">
    <source>
        <dbReference type="ARBA" id="ARBA00022630"/>
    </source>
</evidence>
<organism evidence="8 9">
    <name type="scientific">Seiridium unicorne</name>
    <dbReference type="NCBI Taxonomy" id="138068"/>
    <lineage>
        <taxon>Eukaryota</taxon>
        <taxon>Fungi</taxon>
        <taxon>Dikarya</taxon>
        <taxon>Ascomycota</taxon>
        <taxon>Pezizomycotina</taxon>
        <taxon>Sordariomycetes</taxon>
        <taxon>Xylariomycetidae</taxon>
        <taxon>Amphisphaeriales</taxon>
        <taxon>Sporocadaceae</taxon>
        <taxon>Seiridium</taxon>
    </lineage>
</organism>
<evidence type="ECO:0000256" key="2">
    <source>
        <dbReference type="ARBA" id="ARBA00007992"/>
    </source>
</evidence>
<evidence type="ECO:0000256" key="5">
    <source>
        <dbReference type="ARBA" id="ARBA00023002"/>
    </source>
</evidence>
<name>A0ABR2UJT0_9PEZI</name>
<dbReference type="SUPFAM" id="SSF51905">
    <property type="entry name" value="FAD/NAD(P)-binding domain"/>
    <property type="match status" value="1"/>
</dbReference>
<dbReference type="PANTHER" id="PTHR46720">
    <property type="entry name" value="HYDROXYLASE, PUTATIVE (AFU_ORTHOLOGUE AFUA_3G01460)-RELATED"/>
    <property type="match status" value="1"/>
</dbReference>
<keyword evidence="6" id="KW-0812">Transmembrane</keyword>
<protein>
    <recommendedName>
        <fullName evidence="7">FAD-binding domain-containing protein</fullName>
    </recommendedName>
</protein>
<dbReference type="Pfam" id="PF01494">
    <property type="entry name" value="FAD_binding_3"/>
    <property type="match status" value="1"/>
</dbReference>
<keyword evidence="6" id="KW-0472">Membrane</keyword>
<sequence length="456" mass="50173">MPLEKLINDEQPFHVAIIGAGVGGLALAVGLLRQGVSFTLYEAAKCYSMVGAGVGLGPNAIRAMETIQPGFTELYQKISSGNVTKGKDHVMMDAMLAEEGLGANRGLRPMSYGAPCYDRTSAHRKDLLDILTTWIPEENVRFDKRVKNLSQDENGATIEFVDGQVVTASCAIACDGVKGVSRGVVLGDRWPEYVHAKYTGKYVYRSIIPMEDATKILGKDVDGNEIAGDAKMFMGEKCIITTFPISRGTQTNMVCFRLDDKPWPHPEYTKRVSKEEMIQDISSLGVDKRLVQLLDWATPLQWALFHHLVTPTYFNKRICLLGDSAHATLPHQASGAGQCIEDALILSRLLGLVRNESQLETAFSVYDGIRRPRAQRIVQTSQEAGDLVALKAPGIGADMDKIVENQGQRYLWIWLHDLDEDVRKAETEFKVLARNPSPPPVVALTDVETSGPALMV</sequence>
<evidence type="ECO:0000256" key="6">
    <source>
        <dbReference type="SAM" id="Phobius"/>
    </source>
</evidence>
<dbReference type="Gene3D" id="3.50.50.60">
    <property type="entry name" value="FAD/NAD(P)-binding domain"/>
    <property type="match status" value="1"/>
</dbReference>
<dbReference type="PRINTS" id="PR00420">
    <property type="entry name" value="RNGMNOXGNASE"/>
</dbReference>
<dbReference type="InterPro" id="IPR036188">
    <property type="entry name" value="FAD/NAD-bd_sf"/>
</dbReference>
<keyword evidence="3" id="KW-0285">Flavoprotein</keyword>
<evidence type="ECO:0000313" key="9">
    <source>
        <dbReference type="Proteomes" id="UP001408356"/>
    </source>
</evidence>
<evidence type="ECO:0000259" key="7">
    <source>
        <dbReference type="Pfam" id="PF01494"/>
    </source>
</evidence>
<dbReference type="EMBL" id="JARVKF010000421">
    <property type="protein sequence ID" value="KAK9414878.1"/>
    <property type="molecule type" value="Genomic_DNA"/>
</dbReference>
<comment type="similarity">
    <text evidence="2">Belongs to the paxM FAD-dependent monooxygenase family.</text>
</comment>